<feature type="transmembrane region" description="Helical" evidence="1">
    <location>
        <begin position="121"/>
        <end position="141"/>
    </location>
</feature>
<feature type="domain" description="CAAX prenyl protease 2/Lysostaphin resistance protein A-like" evidence="2">
    <location>
        <begin position="121"/>
        <end position="224"/>
    </location>
</feature>
<evidence type="ECO:0000313" key="3">
    <source>
        <dbReference type="EMBL" id="HIT58389.1"/>
    </source>
</evidence>
<dbReference type="AlphaFoldDB" id="A0A9D1KIZ8"/>
<keyword evidence="3" id="KW-0482">Metalloprotease</keyword>
<sequence>MENGVKLRTSRKHPLVYSLIVAVVFTLSLNAAGVLIGLFGPDFLVNNGDFVFQGAAECFSAVAAILCVYLFGYMGIWNERSMKVTRAIGCSAYFIVVSLLSLVSIVPILLTPEDMPALQPVWKIIAFVITIFLIGFTEEVFFRGIVANLFYDKHAYDPAGVWTAVIGSGFIFGSMHLINLLSSNPVGVLVQVLSASVMGMALTAIYYRCRNIWVLIFIHSFVNLCGSYSAGIFDYGSSMTSIISSYGTEMIISAVPYLIVTIVLLRPSKMREIIAYRAGIDASQLPAVLPSSKRSKKGSVIAIVVALLLSVVMYGVAVYFEIASRVVYYNEYKEWNGEAEFSEEIAEFEVGEDGVYLIDLSYTPDISDTSVTFYIYDPNSYGTDEWHYLTIDGAGTVSLPVELQGGKSYMISALYNYSRAGGGNAGYLTTVEVTRM</sequence>
<keyword evidence="1" id="KW-0472">Membrane</keyword>
<keyword evidence="3" id="KW-0645">Protease</keyword>
<feature type="transmembrane region" description="Helical" evidence="1">
    <location>
        <begin position="212"/>
        <end position="233"/>
    </location>
</feature>
<feature type="transmembrane region" description="Helical" evidence="1">
    <location>
        <begin position="245"/>
        <end position="265"/>
    </location>
</feature>
<feature type="transmembrane region" description="Helical" evidence="1">
    <location>
        <begin position="51"/>
        <end position="76"/>
    </location>
</feature>
<dbReference type="GO" id="GO:0008237">
    <property type="term" value="F:metallopeptidase activity"/>
    <property type="evidence" value="ECO:0007669"/>
    <property type="project" value="UniProtKB-KW"/>
</dbReference>
<feature type="transmembrane region" description="Helical" evidence="1">
    <location>
        <begin position="161"/>
        <end position="182"/>
    </location>
</feature>
<gene>
    <name evidence="3" type="ORF">IAC39_01500</name>
</gene>
<feature type="transmembrane region" description="Helical" evidence="1">
    <location>
        <begin position="300"/>
        <end position="320"/>
    </location>
</feature>
<accession>A0A9D1KIZ8</accession>
<evidence type="ECO:0000256" key="1">
    <source>
        <dbReference type="SAM" id="Phobius"/>
    </source>
</evidence>
<dbReference type="InterPro" id="IPR052710">
    <property type="entry name" value="CAAX_protease"/>
</dbReference>
<protein>
    <submittedName>
        <fullName evidence="3">CPBP family intramembrane metalloprotease</fullName>
    </submittedName>
</protein>
<dbReference type="Proteomes" id="UP000824136">
    <property type="component" value="Unassembled WGS sequence"/>
</dbReference>
<reference evidence="3" key="2">
    <citation type="journal article" date="2021" name="PeerJ">
        <title>Extensive microbial diversity within the chicken gut microbiome revealed by metagenomics and culture.</title>
        <authorList>
            <person name="Gilroy R."/>
            <person name="Ravi A."/>
            <person name="Getino M."/>
            <person name="Pursley I."/>
            <person name="Horton D.L."/>
            <person name="Alikhan N.F."/>
            <person name="Baker D."/>
            <person name="Gharbi K."/>
            <person name="Hall N."/>
            <person name="Watson M."/>
            <person name="Adriaenssens E.M."/>
            <person name="Foster-Nyarko E."/>
            <person name="Jarju S."/>
            <person name="Secka A."/>
            <person name="Antonio M."/>
            <person name="Oren A."/>
            <person name="Chaudhuri R.R."/>
            <person name="La Ragione R."/>
            <person name="Hildebrand F."/>
            <person name="Pallen M.J."/>
        </authorList>
    </citation>
    <scope>NUCLEOTIDE SEQUENCE</scope>
    <source>
        <strain evidence="3">CHK33-4379</strain>
    </source>
</reference>
<reference evidence="3" key="1">
    <citation type="submission" date="2020-10" db="EMBL/GenBank/DDBJ databases">
        <authorList>
            <person name="Gilroy R."/>
        </authorList>
    </citation>
    <scope>NUCLEOTIDE SEQUENCE</scope>
    <source>
        <strain evidence="3">CHK33-4379</strain>
    </source>
</reference>
<proteinExistence type="predicted"/>
<feature type="transmembrane region" description="Helical" evidence="1">
    <location>
        <begin position="188"/>
        <end position="207"/>
    </location>
</feature>
<feature type="transmembrane region" description="Helical" evidence="1">
    <location>
        <begin position="88"/>
        <end position="109"/>
    </location>
</feature>
<dbReference type="GO" id="GO:0080120">
    <property type="term" value="P:CAAX-box protein maturation"/>
    <property type="evidence" value="ECO:0007669"/>
    <property type="project" value="UniProtKB-ARBA"/>
</dbReference>
<evidence type="ECO:0000313" key="4">
    <source>
        <dbReference type="Proteomes" id="UP000824136"/>
    </source>
</evidence>
<feature type="transmembrane region" description="Helical" evidence="1">
    <location>
        <begin position="15"/>
        <end position="39"/>
    </location>
</feature>
<dbReference type="EMBL" id="DVLL01000006">
    <property type="protein sequence ID" value="HIT58389.1"/>
    <property type="molecule type" value="Genomic_DNA"/>
</dbReference>
<dbReference type="PANTHER" id="PTHR36435">
    <property type="entry name" value="SLR1288 PROTEIN"/>
    <property type="match status" value="1"/>
</dbReference>
<organism evidence="3 4">
    <name type="scientific">Candidatus Faeciplasma pullistercoris</name>
    <dbReference type="NCBI Taxonomy" id="2840800"/>
    <lineage>
        <taxon>Bacteria</taxon>
        <taxon>Bacillati</taxon>
        <taxon>Bacillota</taxon>
        <taxon>Clostridia</taxon>
        <taxon>Eubacteriales</taxon>
        <taxon>Oscillospiraceae</taxon>
        <taxon>Oscillospiraceae incertae sedis</taxon>
        <taxon>Candidatus Faeciplasma</taxon>
    </lineage>
</organism>
<dbReference type="PANTHER" id="PTHR36435:SF1">
    <property type="entry name" value="CAAX AMINO TERMINAL PROTEASE FAMILY PROTEIN"/>
    <property type="match status" value="1"/>
</dbReference>
<comment type="caution">
    <text evidence="3">The sequence shown here is derived from an EMBL/GenBank/DDBJ whole genome shotgun (WGS) entry which is preliminary data.</text>
</comment>
<evidence type="ECO:0000259" key="2">
    <source>
        <dbReference type="Pfam" id="PF02517"/>
    </source>
</evidence>
<keyword evidence="3" id="KW-0378">Hydrolase</keyword>
<keyword evidence="1" id="KW-0812">Transmembrane</keyword>
<dbReference type="Pfam" id="PF02517">
    <property type="entry name" value="Rce1-like"/>
    <property type="match status" value="1"/>
</dbReference>
<keyword evidence="1" id="KW-1133">Transmembrane helix</keyword>
<dbReference type="InterPro" id="IPR003675">
    <property type="entry name" value="Rce1/LyrA-like_dom"/>
</dbReference>
<dbReference type="GO" id="GO:0004175">
    <property type="term" value="F:endopeptidase activity"/>
    <property type="evidence" value="ECO:0007669"/>
    <property type="project" value="UniProtKB-ARBA"/>
</dbReference>
<name>A0A9D1KIZ8_9FIRM</name>